<reference evidence="1" key="1">
    <citation type="journal article" date="2014" name="Front. Microbiol.">
        <title>High frequency of phylogenetically diverse reductive dehalogenase-homologous genes in deep subseafloor sedimentary metagenomes.</title>
        <authorList>
            <person name="Kawai M."/>
            <person name="Futagami T."/>
            <person name="Toyoda A."/>
            <person name="Takaki Y."/>
            <person name="Nishi S."/>
            <person name="Hori S."/>
            <person name="Arai W."/>
            <person name="Tsubouchi T."/>
            <person name="Morono Y."/>
            <person name="Uchiyama I."/>
            <person name="Ito T."/>
            <person name="Fujiyama A."/>
            <person name="Inagaki F."/>
            <person name="Takami H."/>
        </authorList>
    </citation>
    <scope>NUCLEOTIDE SEQUENCE</scope>
    <source>
        <strain evidence="1">Expedition CK06-06</strain>
    </source>
</reference>
<dbReference type="GO" id="GO:0071713">
    <property type="term" value="F:para-aminobenzoyl-glutamate hydrolase activity"/>
    <property type="evidence" value="ECO:0007669"/>
    <property type="project" value="TreeGrafter"/>
</dbReference>
<protein>
    <recommendedName>
        <fullName evidence="2">Peptidase M20 dimerisation domain-containing protein</fullName>
    </recommendedName>
</protein>
<comment type="caution">
    <text evidence="1">The sequence shown here is derived from an EMBL/GenBank/DDBJ whole genome shotgun (WGS) entry which is preliminary data.</text>
</comment>
<evidence type="ECO:0000313" key="1">
    <source>
        <dbReference type="EMBL" id="GAJ24610.1"/>
    </source>
</evidence>
<dbReference type="InterPro" id="IPR052030">
    <property type="entry name" value="Peptidase_M20/M20A_hydrolases"/>
</dbReference>
<feature type="non-terminal residue" evidence="1">
    <location>
        <position position="143"/>
    </location>
</feature>
<dbReference type="EMBL" id="BARW01037454">
    <property type="protein sequence ID" value="GAJ24610.1"/>
    <property type="molecule type" value="Genomic_DNA"/>
</dbReference>
<proteinExistence type="predicted"/>
<organism evidence="1">
    <name type="scientific">marine sediment metagenome</name>
    <dbReference type="NCBI Taxonomy" id="412755"/>
    <lineage>
        <taxon>unclassified sequences</taxon>
        <taxon>metagenomes</taxon>
        <taxon>ecological metagenomes</taxon>
    </lineage>
</organism>
<sequence>MSQDLKSLVKDEVEGRRQELAELSLKIHAHPETGFHEEKAAGWLTQYLEANGFAVARGICRLPTAFKASYGKGRPAIAVLAEYDALPGLGHACGHNLIAASAVGAAVAAKPAAGRFGGSILVVGTPAEEFYGGKIIMARRGAL</sequence>
<name>X1W304_9ZZZZ</name>
<accession>X1W304</accession>
<dbReference type="GO" id="GO:0005737">
    <property type="term" value="C:cytoplasm"/>
    <property type="evidence" value="ECO:0007669"/>
    <property type="project" value="TreeGrafter"/>
</dbReference>
<dbReference type="PANTHER" id="PTHR30575:SF0">
    <property type="entry name" value="XAA-ARG DIPEPTIDASE"/>
    <property type="match status" value="1"/>
</dbReference>
<dbReference type="GO" id="GO:0046657">
    <property type="term" value="P:folic acid catabolic process"/>
    <property type="evidence" value="ECO:0007669"/>
    <property type="project" value="TreeGrafter"/>
</dbReference>
<dbReference type="SUPFAM" id="SSF53187">
    <property type="entry name" value="Zn-dependent exopeptidases"/>
    <property type="match status" value="1"/>
</dbReference>
<dbReference type="Gene3D" id="3.40.630.10">
    <property type="entry name" value="Zn peptidases"/>
    <property type="match status" value="1"/>
</dbReference>
<dbReference type="AlphaFoldDB" id="X1W304"/>
<gene>
    <name evidence="1" type="ORF">S12H4_57821</name>
</gene>
<dbReference type="PANTHER" id="PTHR30575">
    <property type="entry name" value="PEPTIDASE M20"/>
    <property type="match status" value="1"/>
</dbReference>
<dbReference type="GO" id="GO:0016805">
    <property type="term" value="F:dipeptidase activity"/>
    <property type="evidence" value="ECO:0007669"/>
    <property type="project" value="TreeGrafter"/>
</dbReference>
<evidence type="ECO:0008006" key="2">
    <source>
        <dbReference type="Google" id="ProtNLM"/>
    </source>
</evidence>